<evidence type="ECO:0000313" key="2">
    <source>
        <dbReference type="EMBL" id="PMS17751.1"/>
    </source>
</evidence>
<reference evidence="2 3" key="1">
    <citation type="submission" date="2018-01" db="EMBL/GenBank/DDBJ databases">
        <title>Whole genome analyses suggest that Burkholderia sensu lato contains two further novel genera in the rhizoxinica-symbiotica group Mycetohabitans gen. nov., and Trinickia gen. nov.: implications for the evolution of diazotrophy and nodulation in the Burkholderiaceae.</title>
        <authorList>
            <person name="Estrada-de los Santos P."/>
            <person name="Palmer M."/>
            <person name="Chavez-Ramirez B."/>
            <person name="Beukes C."/>
            <person name="Steenkamp E.T."/>
            <person name="Hirsch A.M."/>
            <person name="Manyaka P."/>
            <person name="Maluk M."/>
            <person name="Lafos M."/>
            <person name="Crook M."/>
            <person name="Gross E."/>
            <person name="Simon M.F."/>
            <person name="Bueno dos Reis Junior F."/>
            <person name="Poole P.S."/>
            <person name="Venter S.N."/>
            <person name="James E.K."/>
        </authorList>
    </citation>
    <scope>NUCLEOTIDE SEQUENCE [LARGE SCALE GENOMIC DNA]</scope>
    <source>
        <strain evidence="2 3">GP25-8</strain>
    </source>
</reference>
<dbReference type="Proteomes" id="UP000235347">
    <property type="component" value="Unassembled WGS sequence"/>
</dbReference>
<gene>
    <name evidence="2" type="ORF">C0Z19_23880</name>
</gene>
<sequence>MSFVSSFRGAHALPAAGGGNARAGSVPNSRSIGEEEGGMQQPSSGGGCAALVVGAAWVSPLVSLI</sequence>
<dbReference type="AlphaFoldDB" id="A0A2N7VKQ1"/>
<name>A0A2N7VKQ1_9BURK</name>
<evidence type="ECO:0000256" key="1">
    <source>
        <dbReference type="SAM" id="MobiDB-lite"/>
    </source>
</evidence>
<organism evidence="2 3">
    <name type="scientific">Trinickia soli</name>
    <dbReference type="NCBI Taxonomy" id="380675"/>
    <lineage>
        <taxon>Bacteria</taxon>
        <taxon>Pseudomonadati</taxon>
        <taxon>Pseudomonadota</taxon>
        <taxon>Betaproteobacteria</taxon>
        <taxon>Burkholderiales</taxon>
        <taxon>Burkholderiaceae</taxon>
        <taxon>Trinickia</taxon>
    </lineage>
</organism>
<comment type="caution">
    <text evidence="2">The sequence shown here is derived from an EMBL/GenBank/DDBJ whole genome shotgun (WGS) entry which is preliminary data.</text>
</comment>
<evidence type="ECO:0000313" key="3">
    <source>
        <dbReference type="Proteomes" id="UP000235347"/>
    </source>
</evidence>
<feature type="region of interest" description="Disordered" evidence="1">
    <location>
        <begin position="12"/>
        <end position="46"/>
    </location>
</feature>
<dbReference type="RefSeq" id="WP_102612316.1">
    <property type="nucleotide sequence ID" value="NZ_CADIKD010000024.1"/>
</dbReference>
<proteinExistence type="predicted"/>
<keyword evidence="3" id="KW-1185">Reference proteome</keyword>
<protein>
    <submittedName>
        <fullName evidence="2">Uncharacterized protein</fullName>
    </submittedName>
</protein>
<accession>A0A2N7VKQ1</accession>
<dbReference type="EMBL" id="PNYB01000028">
    <property type="protein sequence ID" value="PMS17751.1"/>
    <property type="molecule type" value="Genomic_DNA"/>
</dbReference>